<dbReference type="SUPFAM" id="SSF47384">
    <property type="entry name" value="Homodimeric domain of signal transducing histidine kinase"/>
    <property type="match status" value="1"/>
</dbReference>
<dbReference type="InterPro" id="IPR036097">
    <property type="entry name" value="HisK_dim/P_sf"/>
</dbReference>
<keyword evidence="10" id="KW-0805">Transcription regulation</keyword>
<feature type="transmembrane region" description="Helical" evidence="16">
    <location>
        <begin position="164"/>
        <end position="183"/>
    </location>
</feature>
<proteinExistence type="predicted"/>
<feature type="domain" description="Response regulatory" evidence="18">
    <location>
        <begin position="582"/>
        <end position="695"/>
    </location>
</feature>
<keyword evidence="5 19" id="KW-0808">Transferase</keyword>
<feature type="transmembrane region" description="Helical" evidence="16">
    <location>
        <begin position="49"/>
        <end position="68"/>
    </location>
</feature>
<dbReference type="Proteomes" id="UP000051260">
    <property type="component" value="Unassembled WGS sequence"/>
</dbReference>
<keyword evidence="13" id="KW-0804">Transcription</keyword>
<keyword evidence="11" id="KW-0238">DNA-binding</keyword>
<dbReference type="GO" id="GO:0005886">
    <property type="term" value="C:plasma membrane"/>
    <property type="evidence" value="ECO:0007669"/>
    <property type="project" value="TreeGrafter"/>
</dbReference>
<dbReference type="GO" id="GO:0003677">
    <property type="term" value="F:DNA binding"/>
    <property type="evidence" value="ECO:0007669"/>
    <property type="project" value="UniProtKB-KW"/>
</dbReference>
<dbReference type="SMART" id="SM00448">
    <property type="entry name" value="REC"/>
    <property type="match status" value="2"/>
</dbReference>
<feature type="transmembrane region" description="Helical" evidence="16">
    <location>
        <begin position="118"/>
        <end position="135"/>
    </location>
</feature>
<evidence type="ECO:0000256" key="5">
    <source>
        <dbReference type="ARBA" id="ARBA00022679"/>
    </source>
</evidence>
<keyword evidence="6" id="KW-0547">Nucleotide-binding</keyword>
<evidence type="ECO:0000256" key="8">
    <source>
        <dbReference type="ARBA" id="ARBA00022840"/>
    </source>
</evidence>
<keyword evidence="16" id="KW-0812">Transmembrane</keyword>
<reference evidence="20" key="1">
    <citation type="submission" date="2015-09" db="EMBL/GenBank/DDBJ databases">
        <authorList>
            <person name="Rodrigo-Torres L."/>
            <person name="Arahal D.R."/>
        </authorList>
    </citation>
    <scope>NUCLEOTIDE SEQUENCE [LARGE SCALE GENOMIC DNA]</scope>
    <source>
        <strain evidence="20">CECT 5091</strain>
    </source>
</reference>
<dbReference type="Pfam" id="PF02518">
    <property type="entry name" value="HATPase_c"/>
    <property type="match status" value="1"/>
</dbReference>
<protein>
    <recommendedName>
        <fullName evidence="3">histidine kinase</fullName>
        <ecNumber evidence="3">2.7.13.3</ecNumber>
    </recommendedName>
</protein>
<evidence type="ECO:0000259" key="18">
    <source>
        <dbReference type="PROSITE" id="PS50110"/>
    </source>
</evidence>
<dbReference type="EC" id="2.7.13.3" evidence="3"/>
<dbReference type="PROSITE" id="PS50109">
    <property type="entry name" value="HIS_KIN"/>
    <property type="match status" value="1"/>
</dbReference>
<feature type="modified residue" description="4-aspartylphosphate" evidence="15">
    <location>
        <position position="751"/>
    </location>
</feature>
<name>A0A0P1IFT6_9RHOB</name>
<dbReference type="Gene3D" id="1.10.287.130">
    <property type="match status" value="1"/>
</dbReference>
<dbReference type="CDD" id="cd00082">
    <property type="entry name" value="HisKA"/>
    <property type="match status" value="1"/>
</dbReference>
<evidence type="ECO:0000256" key="10">
    <source>
        <dbReference type="ARBA" id="ARBA00023015"/>
    </source>
</evidence>
<dbReference type="Pfam" id="PF00072">
    <property type="entry name" value="Response_reg"/>
    <property type="match status" value="2"/>
</dbReference>
<dbReference type="PROSITE" id="PS50110">
    <property type="entry name" value="RESPONSE_REGULATORY"/>
    <property type="match status" value="2"/>
</dbReference>
<feature type="transmembrane region" description="Helical" evidence="16">
    <location>
        <begin position="21"/>
        <end position="43"/>
    </location>
</feature>
<evidence type="ECO:0000256" key="6">
    <source>
        <dbReference type="ARBA" id="ARBA00022741"/>
    </source>
</evidence>
<dbReference type="PANTHER" id="PTHR43047:SF72">
    <property type="entry name" value="OSMOSENSING HISTIDINE PROTEIN KINASE SLN1"/>
    <property type="match status" value="1"/>
</dbReference>
<dbReference type="InterPro" id="IPR003661">
    <property type="entry name" value="HisK_dim/P_dom"/>
</dbReference>
<evidence type="ECO:0000259" key="17">
    <source>
        <dbReference type="PROSITE" id="PS50109"/>
    </source>
</evidence>
<keyword evidence="14" id="KW-0131">Cell cycle</keyword>
<dbReference type="SMART" id="SM00387">
    <property type="entry name" value="HATPase_c"/>
    <property type="match status" value="1"/>
</dbReference>
<dbReference type="AlphaFoldDB" id="A0A0P1IFT6"/>
<feature type="domain" description="Histidine kinase" evidence="17">
    <location>
        <begin position="336"/>
        <end position="556"/>
    </location>
</feature>
<evidence type="ECO:0000256" key="1">
    <source>
        <dbReference type="ARBA" id="ARBA00000085"/>
    </source>
</evidence>
<evidence type="ECO:0000256" key="9">
    <source>
        <dbReference type="ARBA" id="ARBA00023012"/>
    </source>
</evidence>
<dbReference type="PRINTS" id="PR00344">
    <property type="entry name" value="BCTRLSENSOR"/>
</dbReference>
<dbReference type="InterPro" id="IPR003594">
    <property type="entry name" value="HATPase_dom"/>
</dbReference>
<dbReference type="Gene3D" id="3.30.565.10">
    <property type="entry name" value="Histidine kinase-like ATPase, C-terminal domain"/>
    <property type="match status" value="1"/>
</dbReference>
<organism evidence="19 20">
    <name type="scientific">Ruegeria denitrificans</name>
    <dbReference type="NCBI Taxonomy" id="1715692"/>
    <lineage>
        <taxon>Bacteria</taxon>
        <taxon>Pseudomonadati</taxon>
        <taxon>Pseudomonadota</taxon>
        <taxon>Alphaproteobacteria</taxon>
        <taxon>Rhodobacterales</taxon>
        <taxon>Roseobacteraceae</taxon>
        <taxon>Ruegeria</taxon>
    </lineage>
</organism>
<evidence type="ECO:0000256" key="4">
    <source>
        <dbReference type="ARBA" id="ARBA00022553"/>
    </source>
</evidence>
<keyword evidence="16" id="KW-1133">Transmembrane helix</keyword>
<keyword evidence="12 16" id="KW-0472">Membrane</keyword>
<keyword evidence="7 19" id="KW-0418">Kinase</keyword>
<feature type="domain" description="Response regulatory" evidence="18">
    <location>
        <begin position="702"/>
        <end position="818"/>
    </location>
</feature>
<dbReference type="SMART" id="SM00388">
    <property type="entry name" value="HisKA"/>
    <property type="match status" value="1"/>
</dbReference>
<evidence type="ECO:0000313" key="19">
    <source>
        <dbReference type="EMBL" id="CUK10523.1"/>
    </source>
</evidence>
<feature type="transmembrane region" description="Helical" evidence="16">
    <location>
        <begin position="89"/>
        <end position="112"/>
    </location>
</feature>
<evidence type="ECO:0000256" key="15">
    <source>
        <dbReference type="PROSITE-ProRule" id="PRU00169"/>
    </source>
</evidence>
<dbReference type="PANTHER" id="PTHR43047">
    <property type="entry name" value="TWO-COMPONENT HISTIDINE PROTEIN KINASE"/>
    <property type="match status" value="1"/>
</dbReference>
<dbReference type="InterPro" id="IPR036890">
    <property type="entry name" value="HATPase_C_sf"/>
</dbReference>
<keyword evidence="4 15" id="KW-0597">Phosphoprotein</keyword>
<dbReference type="GO" id="GO:0009927">
    <property type="term" value="F:histidine phosphotransfer kinase activity"/>
    <property type="evidence" value="ECO:0007669"/>
    <property type="project" value="TreeGrafter"/>
</dbReference>
<evidence type="ECO:0000256" key="11">
    <source>
        <dbReference type="ARBA" id="ARBA00023125"/>
    </source>
</evidence>
<keyword evidence="9" id="KW-0902">Two-component regulatory system</keyword>
<keyword evidence="8" id="KW-0067">ATP-binding</keyword>
<dbReference type="GO" id="GO:0000155">
    <property type="term" value="F:phosphorelay sensor kinase activity"/>
    <property type="evidence" value="ECO:0007669"/>
    <property type="project" value="InterPro"/>
</dbReference>
<evidence type="ECO:0000256" key="7">
    <source>
        <dbReference type="ARBA" id="ARBA00022777"/>
    </source>
</evidence>
<dbReference type="GO" id="GO:0005524">
    <property type="term" value="F:ATP binding"/>
    <property type="evidence" value="ECO:0007669"/>
    <property type="project" value="UniProtKB-KW"/>
</dbReference>
<dbReference type="SUPFAM" id="SSF52172">
    <property type="entry name" value="CheY-like"/>
    <property type="match status" value="2"/>
</dbReference>
<dbReference type="OrthoDB" id="9801651at2"/>
<dbReference type="CDD" id="cd16922">
    <property type="entry name" value="HATPase_EvgS-ArcB-TorS-like"/>
    <property type="match status" value="1"/>
</dbReference>
<dbReference type="InterPro" id="IPR004358">
    <property type="entry name" value="Sig_transdc_His_kin-like_C"/>
</dbReference>
<feature type="modified residue" description="4-aspartylphosphate" evidence="15">
    <location>
        <position position="631"/>
    </location>
</feature>
<keyword evidence="20" id="KW-1185">Reference proteome</keyword>
<evidence type="ECO:0000256" key="3">
    <source>
        <dbReference type="ARBA" id="ARBA00012438"/>
    </source>
</evidence>
<comment type="catalytic activity">
    <reaction evidence="1">
        <text>ATP + protein L-histidine = ADP + protein N-phospho-L-histidine.</text>
        <dbReference type="EC" id="2.7.13.3"/>
    </reaction>
</comment>
<evidence type="ECO:0000256" key="14">
    <source>
        <dbReference type="ARBA" id="ARBA00023306"/>
    </source>
</evidence>
<dbReference type="SUPFAM" id="SSF55874">
    <property type="entry name" value="ATPase domain of HSP90 chaperone/DNA topoisomerase II/histidine kinase"/>
    <property type="match status" value="1"/>
</dbReference>
<accession>A0A0P1IFT6</accession>
<dbReference type="Pfam" id="PF00512">
    <property type="entry name" value="HisKA"/>
    <property type="match status" value="1"/>
</dbReference>
<evidence type="ECO:0000256" key="12">
    <source>
        <dbReference type="ARBA" id="ARBA00023136"/>
    </source>
</evidence>
<comment type="subcellular location">
    <subcellularLocation>
        <location evidence="2">Membrane</location>
    </subcellularLocation>
</comment>
<evidence type="ECO:0000256" key="13">
    <source>
        <dbReference type="ARBA" id="ARBA00023163"/>
    </source>
</evidence>
<dbReference type="InterPro" id="IPR011006">
    <property type="entry name" value="CheY-like_superfamily"/>
</dbReference>
<evidence type="ECO:0000313" key="20">
    <source>
        <dbReference type="Proteomes" id="UP000051260"/>
    </source>
</evidence>
<dbReference type="InterPro" id="IPR005467">
    <property type="entry name" value="His_kinase_dom"/>
</dbReference>
<dbReference type="InterPro" id="IPR001789">
    <property type="entry name" value="Sig_transdc_resp-reg_receiver"/>
</dbReference>
<evidence type="ECO:0000256" key="2">
    <source>
        <dbReference type="ARBA" id="ARBA00004370"/>
    </source>
</evidence>
<dbReference type="FunFam" id="3.30.565.10:FF:000010">
    <property type="entry name" value="Sensor histidine kinase RcsC"/>
    <property type="match status" value="1"/>
</dbReference>
<dbReference type="FunFam" id="1.10.287.130:FF:000038">
    <property type="entry name" value="Sensory transduction histidine kinase"/>
    <property type="match status" value="1"/>
</dbReference>
<gene>
    <name evidence="19" type="primary">luxQ</name>
    <name evidence="19" type="ORF">RUE5091_03324</name>
</gene>
<dbReference type="Gene3D" id="3.40.50.2300">
    <property type="match status" value="2"/>
</dbReference>
<evidence type="ECO:0000256" key="16">
    <source>
        <dbReference type="SAM" id="Phobius"/>
    </source>
</evidence>
<dbReference type="STRING" id="1715692.RUE5091_03324"/>
<dbReference type="FunFam" id="3.40.50.2300:FF:000001">
    <property type="entry name" value="DNA-binding response regulator PhoB"/>
    <property type="match status" value="1"/>
</dbReference>
<sequence>MQDMQEQDYEGELRIYEALNVASTTPVFALSFLMAFAVMILQIGPSNLTLAAIASLVMLLIMNVMGIKSYYALRNKPRPKSISKRRLKVILITSLILGTGWGSFNFFMMPVLAPHEQMVLYLFAFIGVFGGSTTFSFRVSWGFSSPVLFLTWLSMLLWGPLEWYFNTLTILGTVLVISQLTFLTRRSAINGIKLTLANTKALNEQLKAENRIRELARIPEENPNPVLRITNQGELIYANKASAPLIEALQLKVGDRVGTGWRKRVAKGLHEDQRADFKYQAGGQIYSLLLWPVPEGGYANIYGRDITRQKRVESELRVARDIAETANKTKSAFLANMSHELRTPLNAIIGYSELMLEEAIDQKDEANLGDLTKIQSAGKHLLALINDVLDLSKIEAGKMEFDLESFDIYQMIKDVSSTVQPLAEKNHNTLEIVCPEDIGEMVCDLTKVRQALLNLLSNACKFTEKEKITLSVVQSNQNDQLEFAVTDRGIGMSPDQVDRVFDAFTQADSSTTRNYGGTGLGLSITKAFCEQLGGEIHCDSTLGEGSTFSIRLPRICQDPPKDLVRQPGLSENELNTDPNAPLVLLVDDDPTVHDLLGRRLLREGYRVLASTNGEEALELARTNRPDAITLDVFMPEIDGWAVLSKFKDDPELADIPVIMLTFAEDRKKGLSLGASEYLGKPIDTVELLNALKEHCPTMPTPRVLIVEDEAATRELICRVLGKEGWQIDEAVNGLDALQRLSETVPDVILLDLMMPEMDGFEFLTRMRKTPEWTNVPVVIVTAKTLSNEDRALLNGSVQALIRKDGDEIETILGQLNEILPTSRSGGA</sequence>
<dbReference type="EMBL" id="CYUD01000010">
    <property type="protein sequence ID" value="CUK10523.1"/>
    <property type="molecule type" value="Genomic_DNA"/>
</dbReference>